<dbReference type="Proteomes" id="UP001454036">
    <property type="component" value="Unassembled WGS sequence"/>
</dbReference>
<comment type="caution">
    <text evidence="2">The sequence shown here is derived from an EMBL/GenBank/DDBJ whole genome shotgun (WGS) entry which is preliminary data.</text>
</comment>
<feature type="compositionally biased region" description="Low complexity" evidence="1">
    <location>
        <begin position="33"/>
        <end position="44"/>
    </location>
</feature>
<keyword evidence="3" id="KW-1185">Reference proteome</keyword>
<evidence type="ECO:0000256" key="1">
    <source>
        <dbReference type="SAM" id="MobiDB-lite"/>
    </source>
</evidence>
<dbReference type="AlphaFoldDB" id="A0AAV3Q8P1"/>
<sequence>MDDGEGGLSFDFEGSLDTIPTQPTASHPTTHNTPSLTPPTKLSKTTKLDHQMVVVVVGKGGVFDRLFVIIGCVLCV</sequence>
<feature type="region of interest" description="Disordered" evidence="1">
    <location>
        <begin position="1"/>
        <end position="44"/>
    </location>
</feature>
<dbReference type="EMBL" id="BAABME010003626">
    <property type="protein sequence ID" value="GAA0159542.1"/>
    <property type="molecule type" value="Genomic_DNA"/>
</dbReference>
<reference evidence="2 3" key="1">
    <citation type="submission" date="2024-01" db="EMBL/GenBank/DDBJ databases">
        <title>The complete chloroplast genome sequence of Lithospermum erythrorhizon: insights into the phylogenetic relationship among Boraginaceae species and the maternal lineages of purple gromwells.</title>
        <authorList>
            <person name="Okada T."/>
            <person name="Watanabe K."/>
        </authorList>
    </citation>
    <scope>NUCLEOTIDE SEQUENCE [LARGE SCALE GENOMIC DNA]</scope>
</reference>
<evidence type="ECO:0000313" key="2">
    <source>
        <dbReference type="EMBL" id="GAA0159542.1"/>
    </source>
</evidence>
<protein>
    <submittedName>
        <fullName evidence="2">Uncharacterized protein</fullName>
    </submittedName>
</protein>
<name>A0AAV3Q8P1_LITER</name>
<evidence type="ECO:0000313" key="3">
    <source>
        <dbReference type="Proteomes" id="UP001454036"/>
    </source>
</evidence>
<feature type="compositionally biased region" description="Polar residues" evidence="1">
    <location>
        <begin position="18"/>
        <end position="32"/>
    </location>
</feature>
<organism evidence="2 3">
    <name type="scientific">Lithospermum erythrorhizon</name>
    <name type="common">Purple gromwell</name>
    <name type="synonym">Lithospermum officinale var. erythrorhizon</name>
    <dbReference type="NCBI Taxonomy" id="34254"/>
    <lineage>
        <taxon>Eukaryota</taxon>
        <taxon>Viridiplantae</taxon>
        <taxon>Streptophyta</taxon>
        <taxon>Embryophyta</taxon>
        <taxon>Tracheophyta</taxon>
        <taxon>Spermatophyta</taxon>
        <taxon>Magnoliopsida</taxon>
        <taxon>eudicotyledons</taxon>
        <taxon>Gunneridae</taxon>
        <taxon>Pentapetalae</taxon>
        <taxon>asterids</taxon>
        <taxon>lamiids</taxon>
        <taxon>Boraginales</taxon>
        <taxon>Boraginaceae</taxon>
        <taxon>Boraginoideae</taxon>
        <taxon>Lithospermeae</taxon>
        <taxon>Lithospermum</taxon>
    </lineage>
</organism>
<proteinExistence type="predicted"/>
<accession>A0AAV3Q8P1</accession>
<gene>
    <name evidence="2" type="ORF">LIER_16292</name>
</gene>